<dbReference type="PANTHER" id="PTHR30273:SF2">
    <property type="entry name" value="PROTEIN FECR"/>
    <property type="match status" value="1"/>
</dbReference>
<dbReference type="InterPro" id="IPR032508">
    <property type="entry name" value="FecR_C"/>
</dbReference>
<accession>A0ABY4I528</accession>
<dbReference type="InterPro" id="IPR012373">
    <property type="entry name" value="Ferrdict_sens_TM"/>
</dbReference>
<name>A0ABY4I528_CHIFI</name>
<dbReference type="PANTHER" id="PTHR30273">
    <property type="entry name" value="PERIPLASMIC SIGNAL SENSOR AND SIGMA FACTOR ACTIVATOR FECR-RELATED"/>
    <property type="match status" value="1"/>
</dbReference>
<evidence type="ECO:0000259" key="2">
    <source>
        <dbReference type="Pfam" id="PF04773"/>
    </source>
</evidence>
<dbReference type="Pfam" id="PF04773">
    <property type="entry name" value="FecR"/>
    <property type="match status" value="1"/>
</dbReference>
<feature type="domain" description="FecR protein" evidence="2">
    <location>
        <begin position="138"/>
        <end position="230"/>
    </location>
</feature>
<dbReference type="InterPro" id="IPR006860">
    <property type="entry name" value="FecR"/>
</dbReference>
<feature type="transmembrane region" description="Helical" evidence="1">
    <location>
        <begin position="102"/>
        <end position="123"/>
    </location>
</feature>
<evidence type="ECO:0000313" key="4">
    <source>
        <dbReference type="EMBL" id="UPK70710.1"/>
    </source>
</evidence>
<gene>
    <name evidence="4" type="ORF">MYF79_05290</name>
</gene>
<keyword evidence="1" id="KW-1133">Transmembrane helix</keyword>
<keyword evidence="5" id="KW-1185">Reference proteome</keyword>
<dbReference type="EMBL" id="CP095855">
    <property type="protein sequence ID" value="UPK70710.1"/>
    <property type="molecule type" value="Genomic_DNA"/>
</dbReference>
<keyword evidence="1" id="KW-0812">Transmembrane</keyword>
<organism evidence="4 5">
    <name type="scientific">Chitinophaga filiformis</name>
    <name type="common">Myxococcus filiformis</name>
    <name type="synonym">Flexibacter filiformis</name>
    <dbReference type="NCBI Taxonomy" id="104663"/>
    <lineage>
        <taxon>Bacteria</taxon>
        <taxon>Pseudomonadati</taxon>
        <taxon>Bacteroidota</taxon>
        <taxon>Chitinophagia</taxon>
        <taxon>Chitinophagales</taxon>
        <taxon>Chitinophagaceae</taxon>
        <taxon>Chitinophaga</taxon>
    </lineage>
</organism>
<dbReference type="Proteomes" id="UP000830198">
    <property type="component" value="Chromosome"/>
</dbReference>
<evidence type="ECO:0000256" key="1">
    <source>
        <dbReference type="SAM" id="Phobius"/>
    </source>
</evidence>
<evidence type="ECO:0000259" key="3">
    <source>
        <dbReference type="Pfam" id="PF16344"/>
    </source>
</evidence>
<dbReference type="RefSeq" id="WP_247812874.1">
    <property type="nucleotide sequence ID" value="NZ_CP095855.1"/>
</dbReference>
<proteinExistence type="predicted"/>
<dbReference type="Gene3D" id="3.55.50.30">
    <property type="match status" value="1"/>
</dbReference>
<dbReference type="PIRSF" id="PIRSF018266">
    <property type="entry name" value="FecR"/>
    <property type="match status" value="1"/>
</dbReference>
<protein>
    <submittedName>
        <fullName evidence="4">FecR domain-containing protein</fullName>
    </submittedName>
</protein>
<keyword evidence="1" id="KW-0472">Membrane</keyword>
<dbReference type="Pfam" id="PF16344">
    <property type="entry name" value="FecR_C"/>
    <property type="match status" value="1"/>
</dbReference>
<sequence>MEHPTDYTLFTTEDFIKDTAFRQWVKYPDAVNDAWWQAWLQAHPHKLQQVEEARAFINNLQFKAHIPDQRAITASLSRNLLLIEAAEGQIVPQVKTGAVRKLLWWAAVAAVMVGIVVAGKYFVPGATKMTVVKGYAAGVRRVWLPDSSLVRLNAGAELSYPAEWKPGTNREIWLKGEAFFDIKPSATGMRAANEFVVHSNNLLIDVLGTSFNVREGAAATTVTLNTGKIKLRFKELPETPLILNPGDFVQYRAASNKIIRKKVNPSLYAVWKEERQHLEKVSLQDIGHYIEDTYNYHVKISSARLAKQQVSGSLSVKDEVSLLETLSFALNLKIEKKGDTLFIQSSNQ</sequence>
<evidence type="ECO:0000313" key="5">
    <source>
        <dbReference type="Proteomes" id="UP000830198"/>
    </source>
</evidence>
<dbReference type="Gene3D" id="2.60.120.1440">
    <property type="match status" value="1"/>
</dbReference>
<feature type="domain" description="Protein FecR C-terminal" evidence="3">
    <location>
        <begin position="278"/>
        <end position="343"/>
    </location>
</feature>
<reference evidence="4 5" key="1">
    <citation type="submission" date="2022-04" db="EMBL/GenBank/DDBJ databases">
        <title>The arsenic-methylating capacity of Chitinophaga filiformis YT5 during chitin decomposition.</title>
        <authorList>
            <person name="Chen G."/>
            <person name="Liang Y."/>
        </authorList>
    </citation>
    <scope>NUCLEOTIDE SEQUENCE [LARGE SCALE GENOMIC DNA]</scope>
    <source>
        <strain evidence="4 5">YT5</strain>
    </source>
</reference>